<comment type="caution">
    <text evidence="3">The sequence shown here is derived from an EMBL/GenBank/DDBJ whole genome shotgun (WGS) entry which is preliminary data.</text>
</comment>
<reference evidence="3 4" key="1">
    <citation type="journal article" date="2023" name="Commun. Biol.">
        <title>Genome analysis of Parmales, the sister group of diatoms, reveals the evolutionary specialization of diatoms from phago-mixotrophs to photoautotrophs.</title>
        <authorList>
            <person name="Ban H."/>
            <person name="Sato S."/>
            <person name="Yoshikawa S."/>
            <person name="Yamada K."/>
            <person name="Nakamura Y."/>
            <person name="Ichinomiya M."/>
            <person name="Sato N."/>
            <person name="Blanc-Mathieu R."/>
            <person name="Endo H."/>
            <person name="Kuwata A."/>
            <person name="Ogata H."/>
        </authorList>
    </citation>
    <scope>NUCLEOTIDE SEQUENCE [LARGE SCALE GENOMIC DNA]</scope>
</reference>
<accession>A0ABQ6MF93</accession>
<evidence type="ECO:0000313" key="3">
    <source>
        <dbReference type="EMBL" id="GMI25001.1"/>
    </source>
</evidence>
<dbReference type="InterPro" id="IPR004344">
    <property type="entry name" value="TTL/TTLL_fam"/>
</dbReference>
<keyword evidence="2" id="KW-0812">Transmembrane</keyword>
<feature type="region of interest" description="Disordered" evidence="1">
    <location>
        <begin position="1"/>
        <end position="25"/>
    </location>
</feature>
<dbReference type="Pfam" id="PF03133">
    <property type="entry name" value="TTL"/>
    <property type="match status" value="1"/>
</dbReference>
<keyword evidence="2" id="KW-0472">Membrane</keyword>
<sequence length="744" mass="80790">MPPSSSKPPGAPAPAPAASGGGFFSKEFDRQRSVARRRRQIDKKRRYLTGPVFMLVVGGAMVFLLQLAYRPLKAKYWRPDPRGGKVGTLDVGFNPFDYFRAYMPDYLQGLEEEGGTGDLEDAFADVPSAPLDNAYDDEFSPPLAPPAPSPLDGARSLLSNATLLASLGARSPALSLYDACLSETEEAANSPEPPALTETRLLAAGCSRAAGELLSAMAKPKAAEPYLLRAAGLHLQLNTTEHNATAEEIGAGVADAFLARGKLGEAERMYARSADAVGLGLVSADLRQYKLASGNFSAVVDSEEREVMSARLHGALSGSCRELKPRIRDGKRKGSLDRYSLPAQSATLSKQKGSAWWYLKANGGSGQASTHLIKGSKAAAAFPTSNSSLPPLNYTASKFLPSPLLFGEKKADLRVPVLVRGSWPLARVYVHENSTAVRLAEEAFEGWEEGYEKRALTSAGRETTFWEFKEKLLGRSAIDEDVESMEVEVTIEGVEQGADGFDGGMLGKVRKNNFDNLWLSLVRDLGKIFGEGAMRVPEMGANWRETAANAHKKDVRAFFAADVALAAGGDPEMGLLSAARSHVVEIKRSLDGAGAGGRQRTWDTIMMLAGGWDDRAELDRIRKKEVEVEAMDNLLLAQRLSWCVQKVTEKICGEGEEKAESCDHDKIGMYAMELVVATFEYQRKGGWELAFPLAEEGGEGEGGEGEGEGEVEARVLRSLFVKWVKQHEKEQDRKRGRRNEPPVN</sequence>
<dbReference type="EMBL" id="BRYB01001404">
    <property type="protein sequence ID" value="GMI25001.1"/>
    <property type="molecule type" value="Genomic_DNA"/>
</dbReference>
<evidence type="ECO:0000256" key="2">
    <source>
        <dbReference type="SAM" id="Phobius"/>
    </source>
</evidence>
<proteinExistence type="predicted"/>
<evidence type="ECO:0000313" key="4">
    <source>
        <dbReference type="Proteomes" id="UP001165060"/>
    </source>
</evidence>
<protein>
    <submittedName>
        <fullName evidence="3">Uncharacterized protein</fullName>
    </submittedName>
</protein>
<name>A0ABQ6MF93_9STRA</name>
<keyword evidence="4" id="KW-1185">Reference proteome</keyword>
<evidence type="ECO:0000256" key="1">
    <source>
        <dbReference type="SAM" id="MobiDB-lite"/>
    </source>
</evidence>
<keyword evidence="2" id="KW-1133">Transmembrane helix</keyword>
<dbReference type="Proteomes" id="UP001165060">
    <property type="component" value="Unassembled WGS sequence"/>
</dbReference>
<feature type="compositionally biased region" description="Pro residues" evidence="1">
    <location>
        <begin position="1"/>
        <end position="15"/>
    </location>
</feature>
<gene>
    <name evidence="3" type="ORF">TeGR_g5787</name>
</gene>
<feature type="transmembrane region" description="Helical" evidence="2">
    <location>
        <begin position="47"/>
        <end position="69"/>
    </location>
</feature>
<organism evidence="3 4">
    <name type="scientific">Tetraparma gracilis</name>
    <dbReference type="NCBI Taxonomy" id="2962635"/>
    <lineage>
        <taxon>Eukaryota</taxon>
        <taxon>Sar</taxon>
        <taxon>Stramenopiles</taxon>
        <taxon>Ochrophyta</taxon>
        <taxon>Bolidophyceae</taxon>
        <taxon>Parmales</taxon>
        <taxon>Triparmaceae</taxon>
        <taxon>Tetraparma</taxon>
    </lineage>
</organism>